<evidence type="ECO:0000313" key="3">
    <source>
        <dbReference type="Proteomes" id="UP000016930"/>
    </source>
</evidence>
<organism evidence="2 3">
    <name type="scientific">Ceriporiopsis subvermispora (strain B)</name>
    <name type="common">White-rot fungus</name>
    <name type="synonym">Gelatoporia subvermispora</name>
    <dbReference type="NCBI Taxonomy" id="914234"/>
    <lineage>
        <taxon>Eukaryota</taxon>
        <taxon>Fungi</taxon>
        <taxon>Dikarya</taxon>
        <taxon>Basidiomycota</taxon>
        <taxon>Agaricomycotina</taxon>
        <taxon>Agaricomycetes</taxon>
        <taxon>Polyporales</taxon>
        <taxon>Gelatoporiaceae</taxon>
        <taxon>Gelatoporia</taxon>
    </lineage>
</organism>
<sequence length="240" mass="26904">MPEQINLYATYISPFSHMVNLALLEAGAKFNRYEVDLTNKPDWFIEQINPVGKVPAITYGGPNVPLDQPSPESVKLAESRVLLEFIADLFPEARLLPEDLVVRAKARFFTEVVQSRLIPAWQGHFAKGQPVEPFVVALEEVQALLPPSGFAVGEWSIADATVAPILARAEVIFELNHPISGWAEGESHKILELLDEPRFARIKQYRHNLAARPAFKASFDKAVVKNGFKGFFDFLIQPRK</sequence>
<dbReference type="STRING" id="914234.M2PLP1"/>
<dbReference type="PANTHER" id="PTHR43968">
    <property type="match status" value="1"/>
</dbReference>
<keyword evidence="3" id="KW-1185">Reference proteome</keyword>
<dbReference type="Pfam" id="PF13409">
    <property type="entry name" value="GST_N_2"/>
    <property type="match status" value="1"/>
</dbReference>
<dbReference type="SFLD" id="SFLDS00019">
    <property type="entry name" value="Glutathione_Transferase_(cytos"/>
    <property type="match status" value="1"/>
</dbReference>
<dbReference type="GO" id="GO:0005737">
    <property type="term" value="C:cytoplasm"/>
    <property type="evidence" value="ECO:0007669"/>
    <property type="project" value="TreeGrafter"/>
</dbReference>
<dbReference type="Proteomes" id="UP000016930">
    <property type="component" value="Unassembled WGS sequence"/>
</dbReference>
<dbReference type="EMBL" id="KB445796">
    <property type="protein sequence ID" value="EMD37294.1"/>
    <property type="molecule type" value="Genomic_DNA"/>
</dbReference>
<dbReference type="Gene3D" id="3.40.30.10">
    <property type="entry name" value="Glutaredoxin"/>
    <property type="match status" value="1"/>
</dbReference>
<dbReference type="SUPFAM" id="SSF52833">
    <property type="entry name" value="Thioredoxin-like"/>
    <property type="match status" value="1"/>
</dbReference>
<dbReference type="CDD" id="cd00299">
    <property type="entry name" value="GST_C_family"/>
    <property type="match status" value="1"/>
</dbReference>
<reference evidence="2 3" key="1">
    <citation type="journal article" date="2012" name="Proc. Natl. Acad. Sci. U.S.A.">
        <title>Comparative genomics of Ceriporiopsis subvermispora and Phanerochaete chrysosporium provide insight into selective ligninolysis.</title>
        <authorList>
            <person name="Fernandez-Fueyo E."/>
            <person name="Ruiz-Duenas F.J."/>
            <person name="Ferreira P."/>
            <person name="Floudas D."/>
            <person name="Hibbett D.S."/>
            <person name="Canessa P."/>
            <person name="Larrondo L.F."/>
            <person name="James T.Y."/>
            <person name="Seelenfreund D."/>
            <person name="Lobos S."/>
            <person name="Polanco R."/>
            <person name="Tello M."/>
            <person name="Honda Y."/>
            <person name="Watanabe T."/>
            <person name="Watanabe T."/>
            <person name="Ryu J.S."/>
            <person name="Kubicek C.P."/>
            <person name="Schmoll M."/>
            <person name="Gaskell J."/>
            <person name="Hammel K.E."/>
            <person name="St John F.J."/>
            <person name="Vanden Wymelenberg A."/>
            <person name="Sabat G."/>
            <person name="Splinter BonDurant S."/>
            <person name="Syed K."/>
            <person name="Yadav J.S."/>
            <person name="Doddapaneni H."/>
            <person name="Subramanian V."/>
            <person name="Lavin J.L."/>
            <person name="Oguiza J.A."/>
            <person name="Perez G."/>
            <person name="Pisabarro A.G."/>
            <person name="Ramirez L."/>
            <person name="Santoyo F."/>
            <person name="Master E."/>
            <person name="Coutinho P.M."/>
            <person name="Henrissat B."/>
            <person name="Lombard V."/>
            <person name="Magnuson J.K."/>
            <person name="Kuees U."/>
            <person name="Hori C."/>
            <person name="Igarashi K."/>
            <person name="Samejima M."/>
            <person name="Held B.W."/>
            <person name="Barry K.W."/>
            <person name="LaButti K.M."/>
            <person name="Lapidus A."/>
            <person name="Lindquist E.A."/>
            <person name="Lucas S.M."/>
            <person name="Riley R."/>
            <person name="Salamov A.A."/>
            <person name="Hoffmeister D."/>
            <person name="Schwenk D."/>
            <person name="Hadar Y."/>
            <person name="Yarden O."/>
            <person name="de Vries R.P."/>
            <person name="Wiebenga A."/>
            <person name="Stenlid J."/>
            <person name="Eastwood D."/>
            <person name="Grigoriev I.V."/>
            <person name="Berka R.M."/>
            <person name="Blanchette R.A."/>
            <person name="Kersten P."/>
            <person name="Martinez A.T."/>
            <person name="Vicuna R."/>
            <person name="Cullen D."/>
        </authorList>
    </citation>
    <scope>NUCLEOTIDE SEQUENCE [LARGE SCALE GENOMIC DNA]</scope>
    <source>
        <strain evidence="2 3">B</strain>
    </source>
</reference>
<dbReference type="InterPro" id="IPR036282">
    <property type="entry name" value="Glutathione-S-Trfase_C_sf"/>
</dbReference>
<protein>
    <recommendedName>
        <fullName evidence="1">GST N-terminal domain-containing protein</fullName>
    </recommendedName>
</protein>
<name>M2PLP1_CERS8</name>
<dbReference type="InterPro" id="IPR004045">
    <property type="entry name" value="Glutathione_S-Trfase_N"/>
</dbReference>
<dbReference type="HOGENOM" id="CLU_066075_0_0_1"/>
<dbReference type="SFLD" id="SFLDG00358">
    <property type="entry name" value="Main_(cytGST)"/>
    <property type="match status" value="1"/>
</dbReference>
<evidence type="ECO:0000259" key="1">
    <source>
        <dbReference type="PROSITE" id="PS50404"/>
    </source>
</evidence>
<dbReference type="CDD" id="cd00570">
    <property type="entry name" value="GST_N_family"/>
    <property type="match status" value="1"/>
</dbReference>
<dbReference type="InterPro" id="IPR050983">
    <property type="entry name" value="GST_Omega/HSP26"/>
</dbReference>
<dbReference type="SUPFAM" id="SSF47616">
    <property type="entry name" value="GST C-terminal domain-like"/>
    <property type="match status" value="1"/>
</dbReference>
<dbReference type="PANTHER" id="PTHR43968:SF6">
    <property type="entry name" value="GLUTATHIONE S-TRANSFERASE OMEGA"/>
    <property type="match status" value="1"/>
</dbReference>
<evidence type="ECO:0000313" key="2">
    <source>
        <dbReference type="EMBL" id="EMD37294.1"/>
    </source>
</evidence>
<dbReference type="PROSITE" id="PS50404">
    <property type="entry name" value="GST_NTER"/>
    <property type="match status" value="1"/>
</dbReference>
<dbReference type="InterPro" id="IPR036249">
    <property type="entry name" value="Thioredoxin-like_sf"/>
</dbReference>
<dbReference type="Gene3D" id="1.20.1050.10">
    <property type="match status" value="1"/>
</dbReference>
<dbReference type="OrthoDB" id="202840at2759"/>
<dbReference type="AlphaFoldDB" id="M2PLP1"/>
<accession>M2PLP1</accession>
<proteinExistence type="predicted"/>
<gene>
    <name evidence="2" type="ORF">CERSUDRAFT_113944</name>
</gene>
<feature type="domain" description="GST N-terminal" evidence="1">
    <location>
        <begin position="3"/>
        <end position="94"/>
    </location>
</feature>
<dbReference type="InterPro" id="IPR040079">
    <property type="entry name" value="Glutathione_S-Trfase"/>
</dbReference>